<proteinExistence type="predicted"/>
<keyword evidence="2" id="KW-1185">Reference proteome</keyword>
<gene>
    <name evidence="1" type="primary">42</name>
    <name evidence="1" type="ORF">SEA_LYMARA_42</name>
</gene>
<evidence type="ECO:0000313" key="2">
    <source>
        <dbReference type="Proteomes" id="UP000325665"/>
    </source>
</evidence>
<accession>A0A5J6TVK8</accession>
<protein>
    <submittedName>
        <fullName evidence="1">Uncharacterized protein</fullName>
    </submittedName>
</protein>
<dbReference type="GeneID" id="55813887"/>
<evidence type="ECO:0000313" key="1">
    <source>
        <dbReference type="EMBL" id="QFG14843.1"/>
    </source>
</evidence>
<organism evidence="1 2">
    <name type="scientific">Arthrobacter phage Lymara</name>
    <dbReference type="NCBI Taxonomy" id="2599828"/>
    <lineage>
        <taxon>Viruses</taxon>
        <taxon>Duplodnaviria</taxon>
        <taxon>Heunggongvirae</taxon>
        <taxon>Uroviricota</taxon>
        <taxon>Caudoviricetes</taxon>
        <taxon>Klausavirus</taxon>
        <taxon>Klausavirus lymara</taxon>
    </lineage>
</organism>
<dbReference type="RefSeq" id="YP_009884527.1">
    <property type="nucleotide sequence ID" value="NC_049471.1"/>
</dbReference>
<dbReference type="Proteomes" id="UP000325665">
    <property type="component" value="Segment"/>
</dbReference>
<name>A0A5J6TVK8_9CAUD</name>
<reference evidence="1 2" key="1">
    <citation type="submission" date="2019-07" db="EMBL/GenBank/DDBJ databases">
        <authorList>
            <person name="Roscher J.E."/>
            <person name="Stoner T.H."/>
            <person name="Garlena R.A."/>
            <person name="Russell D.A."/>
            <person name="Pope W.H."/>
            <person name="Jacobs-Sera D."/>
            <person name="Hatfull G.F."/>
        </authorList>
    </citation>
    <scope>NUCLEOTIDE SEQUENCE [LARGE SCALE GENOMIC DNA]</scope>
</reference>
<dbReference type="KEGG" id="vg:55813887"/>
<dbReference type="EMBL" id="MN234234">
    <property type="protein sequence ID" value="QFG14843.1"/>
    <property type="molecule type" value="Genomic_DNA"/>
</dbReference>
<sequence>MIVELVGGPADGAKFEIKDDSTLGLQIPCTVVTDNPDLQSRQIGPGFPCVAVYAHFQTLPSGTRVFRLSGIHSKA</sequence>